<dbReference type="InterPro" id="IPR018724">
    <property type="entry name" value="2OG-Fe_dioxygenase"/>
</dbReference>
<comment type="caution">
    <text evidence="1">The sequence shown here is derived from an EMBL/GenBank/DDBJ whole genome shotgun (WGS) entry which is preliminary data.</text>
</comment>
<sequence length="250" mass="27347">MTTAAFAPPFIQPAELQAALREQGYAVLSPQGVSDWLGVPLAQLEALHADWNDLPPDEYLKDGGRYRTRRHACFTVEGDSIARAPHRAHWQPIEYNALHGGMQRWFAPMHEATVAQPAWQRLLQRLGEAASGMRGAAAAQPWFVEAHQFRIDTAGGIGRPTPEGAHRDGVDLVAVALVGRSGIKGGETRVFEASGRRGERFTMTEPWTLLLLDDARVIHESTPIQPLEEGGAGWRDTLVVTCRAGGFQGD</sequence>
<evidence type="ECO:0000313" key="2">
    <source>
        <dbReference type="Proteomes" id="UP000035170"/>
    </source>
</evidence>
<keyword evidence="2" id="KW-1185">Reference proteome</keyword>
<evidence type="ECO:0000313" key="1">
    <source>
        <dbReference type="EMBL" id="KLN55378.1"/>
    </source>
</evidence>
<organism evidence="1 2">
    <name type="scientific">Variovorax paradoxus</name>
    <dbReference type="NCBI Taxonomy" id="34073"/>
    <lineage>
        <taxon>Bacteria</taxon>
        <taxon>Pseudomonadati</taxon>
        <taxon>Pseudomonadota</taxon>
        <taxon>Betaproteobacteria</taxon>
        <taxon>Burkholderiales</taxon>
        <taxon>Comamonadaceae</taxon>
        <taxon>Variovorax</taxon>
    </lineage>
</organism>
<dbReference type="AlphaFoldDB" id="A0A0H2LYU5"/>
<protein>
    <recommendedName>
        <fullName evidence="3">2OG-Fe dioxygenase family protein</fullName>
    </recommendedName>
</protein>
<dbReference type="Pfam" id="PF10014">
    <property type="entry name" value="2OG-Fe_Oxy_2"/>
    <property type="match status" value="1"/>
</dbReference>
<proteinExistence type="predicted"/>
<gene>
    <name evidence="1" type="ORF">VPARA_34020</name>
</gene>
<dbReference type="Proteomes" id="UP000035170">
    <property type="component" value="Unassembled WGS sequence"/>
</dbReference>
<dbReference type="PATRIC" id="fig|34073.19.peg.3487"/>
<evidence type="ECO:0008006" key="3">
    <source>
        <dbReference type="Google" id="ProtNLM"/>
    </source>
</evidence>
<dbReference type="Gene3D" id="2.60.120.620">
    <property type="entry name" value="q2cbj1_9rhob like domain"/>
    <property type="match status" value="1"/>
</dbReference>
<reference evidence="1 2" key="1">
    <citation type="submission" date="2015-03" db="EMBL/GenBank/DDBJ databases">
        <title>Genome sequence of Variovorax paradoxus TBEA6.</title>
        <authorList>
            <person name="Poehlein A."/>
            <person name="Schuldes J."/>
            <person name="Wuebbeler J.H."/>
            <person name="Hiessl S."/>
            <person name="Steinbuechel A."/>
            <person name="Daniel R."/>
        </authorList>
    </citation>
    <scope>NUCLEOTIDE SEQUENCE [LARGE SCALE GENOMIC DNA]</scope>
    <source>
        <strain evidence="1 2">TBEA6</strain>
    </source>
</reference>
<dbReference type="GO" id="GO:0051213">
    <property type="term" value="F:dioxygenase activity"/>
    <property type="evidence" value="ECO:0007669"/>
    <property type="project" value="InterPro"/>
</dbReference>
<dbReference type="RefSeq" id="WP_047785373.1">
    <property type="nucleotide sequence ID" value="NZ_JZWI01000017.1"/>
</dbReference>
<dbReference type="EMBL" id="JZWI01000017">
    <property type="protein sequence ID" value="KLN55378.1"/>
    <property type="molecule type" value="Genomic_DNA"/>
</dbReference>
<name>A0A0H2LYU5_VARPD</name>
<accession>A0A0H2LYU5</accession>